<protein>
    <recommendedName>
        <fullName evidence="3">Bacteriocin class II with double-glycine leader peptide</fullName>
    </recommendedName>
</protein>
<dbReference type="Pfam" id="PF10439">
    <property type="entry name" value="Bacteriocin_IIc"/>
    <property type="match status" value="1"/>
</dbReference>
<dbReference type="PATRIC" id="fig|28037.237.peg.1897"/>
<dbReference type="EMBL" id="LROT01000036">
    <property type="protein sequence ID" value="KYF32463.1"/>
    <property type="molecule type" value="Genomic_DNA"/>
</dbReference>
<name>A0A150NG84_STRMT</name>
<organism evidence="1 2">
    <name type="scientific">Streptococcus mitis</name>
    <dbReference type="NCBI Taxonomy" id="28037"/>
    <lineage>
        <taxon>Bacteria</taxon>
        <taxon>Bacillati</taxon>
        <taxon>Bacillota</taxon>
        <taxon>Bacilli</taxon>
        <taxon>Lactobacillales</taxon>
        <taxon>Streptococcaceae</taxon>
        <taxon>Streptococcus</taxon>
        <taxon>Streptococcus mitis group</taxon>
    </lineage>
</organism>
<dbReference type="AlphaFoldDB" id="A0A150NG84"/>
<sequence length="75" mass="7934">MNTKTMSQFEMMDTEMLAKVEGGFGGWGDMVAGLLGGLAPSPTLDQLNGKWPIIHFSKPCSPYGIVGTPNSCNGI</sequence>
<comment type="caution">
    <text evidence="1">The sequence shown here is derived from an EMBL/GenBank/DDBJ whole genome shotgun (WGS) entry which is preliminary data.</text>
</comment>
<proteinExistence type="predicted"/>
<evidence type="ECO:0000313" key="2">
    <source>
        <dbReference type="Proteomes" id="UP000075618"/>
    </source>
</evidence>
<dbReference type="Proteomes" id="UP000075618">
    <property type="component" value="Unassembled WGS sequence"/>
</dbReference>
<evidence type="ECO:0000313" key="1">
    <source>
        <dbReference type="EMBL" id="KYF32463.1"/>
    </source>
</evidence>
<gene>
    <name evidence="1" type="ORF">SMI10712_00319</name>
</gene>
<reference evidence="1 2" key="1">
    <citation type="submission" date="2016-01" db="EMBL/GenBank/DDBJ databases">
        <title>Highly variable Streptococcus oralis are common among viridans streptococci isolated from primates.</title>
        <authorList>
            <person name="Denapaite D."/>
            <person name="Rieger M."/>
            <person name="Koendgen S."/>
            <person name="Brueckner R."/>
            <person name="Ochigava I."/>
            <person name="Kappeler P."/>
            <person name="Maetz-Rensing K."/>
            <person name="Leendertz F."/>
            <person name="Hakenbeck R."/>
        </authorList>
    </citation>
    <scope>NUCLEOTIDE SEQUENCE [LARGE SCALE GENOMIC DNA]</scope>
    <source>
        <strain evidence="1 2">10712</strain>
    </source>
</reference>
<dbReference type="InterPro" id="IPR019493">
    <property type="entry name" value="Bacteriocin_IIb_lactacin-rel"/>
</dbReference>
<dbReference type="GO" id="GO:0042742">
    <property type="term" value="P:defense response to bacterium"/>
    <property type="evidence" value="ECO:0007669"/>
    <property type="project" value="InterPro"/>
</dbReference>
<evidence type="ECO:0008006" key="3">
    <source>
        <dbReference type="Google" id="ProtNLM"/>
    </source>
</evidence>
<accession>A0A150NG84</accession>